<organism evidence="1 2">
    <name type="scientific">Iodobacter fluviatilis</name>
    <dbReference type="NCBI Taxonomy" id="537"/>
    <lineage>
        <taxon>Bacteria</taxon>
        <taxon>Pseudomonadati</taxon>
        <taxon>Pseudomonadota</taxon>
        <taxon>Betaproteobacteria</taxon>
        <taxon>Neisseriales</taxon>
        <taxon>Chitinibacteraceae</taxon>
        <taxon>Iodobacter</taxon>
    </lineage>
</organism>
<dbReference type="AlphaFoldDB" id="A0A7G3G9Q5"/>
<accession>A0A7G3G9Q5</accession>
<proteinExistence type="predicted"/>
<dbReference type="KEGG" id="ifl:C1H71_10270"/>
<reference evidence="1 2" key="1">
    <citation type="submission" date="2018-01" db="EMBL/GenBank/DDBJ databases">
        <title>Genome sequence of Iodobacter sp. strain PCH194 isolated from Indian Trans-Himalaya.</title>
        <authorList>
            <person name="Kumar V."/>
            <person name="Thakur V."/>
            <person name="Kumar S."/>
            <person name="Singh D."/>
        </authorList>
    </citation>
    <scope>NUCLEOTIDE SEQUENCE [LARGE SCALE GENOMIC DNA]</scope>
    <source>
        <strain evidence="1 2">PCH194</strain>
    </source>
</reference>
<dbReference type="EMBL" id="CP025781">
    <property type="protein sequence ID" value="QBC43894.1"/>
    <property type="molecule type" value="Genomic_DNA"/>
</dbReference>
<name>A0A7G3G9Q5_9NEIS</name>
<keyword evidence="2" id="KW-1185">Reference proteome</keyword>
<evidence type="ECO:0000313" key="1">
    <source>
        <dbReference type="EMBL" id="QBC43894.1"/>
    </source>
</evidence>
<sequence length="194" mass="22806">MSEFELTIYKLILKEIEQGEFERWVYSEKKLGELLASDEYSELISLNYKTPSSLYEAGKILRNYINLGKCYEWYLKGILQKIVDHPCDAHTYIEQLYDLYCDGYYFLDNLGLGYGLAITVPHHKYKVERWCELNSQQQSALIDEFYPAVADEARKVIFWLESGKITFTGHSGEYQGIKYEDHRTAQDKEPTTYK</sequence>
<gene>
    <name evidence="1" type="ORF">C1H71_10270</name>
</gene>
<dbReference type="Proteomes" id="UP000515917">
    <property type="component" value="Chromosome"/>
</dbReference>
<protein>
    <submittedName>
        <fullName evidence="1">Uncharacterized protein</fullName>
    </submittedName>
</protein>
<dbReference type="RefSeq" id="WP_130106460.1">
    <property type="nucleotide sequence ID" value="NZ_CP025781.1"/>
</dbReference>
<evidence type="ECO:0000313" key="2">
    <source>
        <dbReference type="Proteomes" id="UP000515917"/>
    </source>
</evidence>